<organism evidence="1 2">
    <name type="scientific">Pristionchus pacificus</name>
    <name type="common">Parasitic nematode worm</name>
    <dbReference type="NCBI Taxonomy" id="54126"/>
    <lineage>
        <taxon>Eukaryota</taxon>
        <taxon>Metazoa</taxon>
        <taxon>Ecdysozoa</taxon>
        <taxon>Nematoda</taxon>
        <taxon>Chromadorea</taxon>
        <taxon>Rhabditida</taxon>
        <taxon>Rhabditina</taxon>
        <taxon>Diplogasteromorpha</taxon>
        <taxon>Diplogasteroidea</taxon>
        <taxon>Neodiplogasteridae</taxon>
        <taxon>Pristionchus</taxon>
    </lineage>
</organism>
<accession>A0A8R1Z4S5</accession>
<evidence type="ECO:0000313" key="1">
    <source>
        <dbReference type="EnsemblMetazoa" id="PPA40881.1"/>
    </source>
</evidence>
<reference evidence="1" key="2">
    <citation type="submission" date="2022-06" db="UniProtKB">
        <authorList>
            <consortium name="EnsemblMetazoa"/>
        </authorList>
    </citation>
    <scope>IDENTIFICATION</scope>
    <source>
        <strain evidence="1">PS312</strain>
    </source>
</reference>
<dbReference type="AlphaFoldDB" id="A0A2A6CK23"/>
<proteinExistence type="predicted"/>
<sequence length="801" mass="91155">FWVKLPPVLFVFVPTQEVTMACADGDPLQLGVKSSLFPTVYVDERFGKRAGINVEILETLARLEKCEGAEYSEYSSEVSHFLTSRFRESYCTDGHCVNALSKAVLNGSVFADVDSIQLTLVMLEGRPATVKEVAMDLRSYTVYNVDSAALLILLLLFRMVLRVLRSRLAAHSQNTNGLVRALIGFIDFISKLFHVISIFLIVLFYQCYFAGNLLVEQVQKEEFVSVIEDLLNGTRRLLIDTGVLMENEYMINEQERLERLCNTEDDVVLLWDDQLFGLAKIDIPTETNNHPVPRLEKSLEVGEPLYFLMPRSTRRKTVERLNRILITIFTHDLRNSLHVRRYIPARTHGAAFDAYRATFPNGAKFPAFLETKAHQSQWLCATSLLHILYPLIALCVGFFISIIVFLVELLAKHQKERIEQKTHSLLAIACAGGGPLRFGVKSSLFPTVYVDERPVLCTFGRRIQFCSGIRAGINVEIFKTLARLEKCDGTEYTEYSSKKSFCTDDRCVNALSKAVLNGSVFADVDSIQLTSVDISRYRYSFPVDVPRFVMLEGRPDSVKEVAMDLTAYTVYNFDSAALLILKIVFRIILRVLRTRLAAHSKSANGLHCTLIGFIDFISRLFHDLLNGTRRLLIDTGVLMENERNAFGPRTTVMTNEQERIERLCNTEGDVVLLWDDQLFGLVKFNQELIKHCRINRIDIPTETNNHPPPRLEKSLENREPLYFLMPRSIRRKTVERLNQILTSIFTHDLRNSLHVCRYIPARSHGSAFDAYRATFPSGAKLPAFLDKNSPPQMKMSISHSF</sequence>
<dbReference type="Proteomes" id="UP000005239">
    <property type="component" value="Unassembled WGS sequence"/>
</dbReference>
<protein>
    <submittedName>
        <fullName evidence="1">Uncharacterized protein</fullName>
    </submittedName>
</protein>
<reference evidence="2" key="1">
    <citation type="journal article" date="2008" name="Nat. Genet.">
        <title>The Pristionchus pacificus genome provides a unique perspective on nematode lifestyle and parasitism.</title>
        <authorList>
            <person name="Dieterich C."/>
            <person name="Clifton S.W."/>
            <person name="Schuster L.N."/>
            <person name="Chinwalla A."/>
            <person name="Delehaunty K."/>
            <person name="Dinkelacker I."/>
            <person name="Fulton L."/>
            <person name="Fulton R."/>
            <person name="Godfrey J."/>
            <person name="Minx P."/>
            <person name="Mitreva M."/>
            <person name="Roeseler W."/>
            <person name="Tian H."/>
            <person name="Witte H."/>
            <person name="Yang S.P."/>
            <person name="Wilson R.K."/>
            <person name="Sommer R.J."/>
        </authorList>
    </citation>
    <scope>NUCLEOTIDE SEQUENCE [LARGE SCALE GENOMIC DNA]</scope>
    <source>
        <strain evidence="2">PS312</strain>
    </source>
</reference>
<keyword evidence="2" id="KW-1185">Reference proteome</keyword>
<gene>
    <name evidence="1" type="primary">WBGene00279250</name>
</gene>
<evidence type="ECO:0000313" key="2">
    <source>
        <dbReference type="Proteomes" id="UP000005239"/>
    </source>
</evidence>
<accession>A0A2A6CK23</accession>
<dbReference type="EnsemblMetazoa" id="PPA40881.1">
    <property type="protein sequence ID" value="PPA40881.1"/>
    <property type="gene ID" value="WBGene00279250"/>
</dbReference>
<name>A0A2A6CK23_PRIPA</name>